<name>A0AAW0CMZ7_9AGAR</name>
<sequence>MTPRPQSTTDWNVVPNYPRVSSFRSPELEVLLYSPHVRMESNTWTLSRSIPVYGDHDVVGGKVLAAPTSTPGRIVITLLGTCLHDSGPHNAGRLGRRKHRFFSESKVIYVTESDSARKGMRQVFSRQSRASSTMGDAEARSFPFAFELARNQRPGEILPTTISPSESKALAVEVSYQVTVTWEPLKLTQEPSLLAVPIIVQSDPEFHSLDGVQSSWIEIPLRAHRPVPVHCAVTLPSTLTFARGSSLPFFVVFTTTPRSSSLAKEISGDATISLNLLCHVSVLEDNVCSPTETESLMSDRSSDSRSSRLPRFLKRSRKTSFSSLQSSDSNNTSTSLPLLTSRVAFSETQTVVHKMSLGFPKRPRHVSSNTKAHPTLEELRTLPDGLYKDKIPLGNDILTSFNWGGTFVKYYLEVSVLIGQDELRAKILLRIT</sequence>
<dbReference type="AlphaFoldDB" id="A0AAW0CMZ7"/>
<accession>A0AAW0CMZ7</accession>
<evidence type="ECO:0000313" key="1">
    <source>
        <dbReference type="EMBL" id="KAK7039829.1"/>
    </source>
</evidence>
<dbReference type="EMBL" id="JAWWNJ010000016">
    <property type="protein sequence ID" value="KAK7039829.1"/>
    <property type="molecule type" value="Genomic_DNA"/>
</dbReference>
<reference evidence="1 2" key="1">
    <citation type="journal article" date="2024" name="J Genomics">
        <title>Draft genome sequencing and assembly of Favolaschia claudopus CIRM-BRFM 2984 isolated from oak limbs.</title>
        <authorList>
            <person name="Navarro D."/>
            <person name="Drula E."/>
            <person name="Chaduli D."/>
            <person name="Cazenave R."/>
            <person name="Ahrendt S."/>
            <person name="Wang J."/>
            <person name="Lipzen A."/>
            <person name="Daum C."/>
            <person name="Barry K."/>
            <person name="Grigoriev I.V."/>
            <person name="Favel A."/>
            <person name="Rosso M.N."/>
            <person name="Martin F."/>
        </authorList>
    </citation>
    <scope>NUCLEOTIDE SEQUENCE [LARGE SCALE GENOMIC DNA]</scope>
    <source>
        <strain evidence="1 2">CIRM-BRFM 2984</strain>
    </source>
</reference>
<protein>
    <recommendedName>
        <fullName evidence="3">Arrestin-like N-terminal domain-containing protein</fullName>
    </recommendedName>
</protein>
<proteinExistence type="predicted"/>
<evidence type="ECO:0000313" key="2">
    <source>
        <dbReference type="Proteomes" id="UP001362999"/>
    </source>
</evidence>
<dbReference type="Proteomes" id="UP001362999">
    <property type="component" value="Unassembled WGS sequence"/>
</dbReference>
<gene>
    <name evidence="1" type="ORF">R3P38DRAFT_492807</name>
</gene>
<comment type="caution">
    <text evidence="1">The sequence shown here is derived from an EMBL/GenBank/DDBJ whole genome shotgun (WGS) entry which is preliminary data.</text>
</comment>
<keyword evidence="2" id="KW-1185">Reference proteome</keyword>
<organism evidence="1 2">
    <name type="scientific">Favolaschia claudopus</name>
    <dbReference type="NCBI Taxonomy" id="2862362"/>
    <lineage>
        <taxon>Eukaryota</taxon>
        <taxon>Fungi</taxon>
        <taxon>Dikarya</taxon>
        <taxon>Basidiomycota</taxon>
        <taxon>Agaricomycotina</taxon>
        <taxon>Agaricomycetes</taxon>
        <taxon>Agaricomycetidae</taxon>
        <taxon>Agaricales</taxon>
        <taxon>Marasmiineae</taxon>
        <taxon>Mycenaceae</taxon>
        <taxon>Favolaschia</taxon>
    </lineage>
</organism>
<evidence type="ECO:0008006" key="3">
    <source>
        <dbReference type="Google" id="ProtNLM"/>
    </source>
</evidence>